<comment type="caution">
    <text evidence="2">The sequence shown here is derived from an EMBL/GenBank/DDBJ whole genome shotgun (WGS) entry which is preliminary data.</text>
</comment>
<keyword evidence="3" id="KW-1185">Reference proteome</keyword>
<evidence type="ECO:0000313" key="2">
    <source>
        <dbReference type="EMBL" id="MEU0709886.1"/>
    </source>
</evidence>
<evidence type="ECO:0000256" key="1">
    <source>
        <dbReference type="SAM" id="Phobius"/>
    </source>
</evidence>
<name>A0ABV2W8L7_9ACTN</name>
<dbReference type="Proteomes" id="UP001550378">
    <property type="component" value="Unassembled WGS sequence"/>
</dbReference>
<dbReference type="RefSeq" id="WP_359653257.1">
    <property type="nucleotide sequence ID" value="NZ_JBEXZO010000001.1"/>
</dbReference>
<protein>
    <submittedName>
        <fullName evidence="2">DUF6332 family protein</fullName>
    </submittedName>
</protein>
<dbReference type="Pfam" id="PF19857">
    <property type="entry name" value="DUF6332"/>
    <property type="match status" value="1"/>
</dbReference>
<feature type="transmembrane region" description="Helical" evidence="1">
    <location>
        <begin position="51"/>
        <end position="72"/>
    </location>
</feature>
<gene>
    <name evidence="2" type="ORF">ABZ508_21245</name>
</gene>
<keyword evidence="1" id="KW-0812">Transmembrane</keyword>
<organism evidence="2 3">
    <name type="scientific">Streptomyces lavendulocolor</name>
    <dbReference type="NCBI Taxonomy" id="67316"/>
    <lineage>
        <taxon>Bacteria</taxon>
        <taxon>Bacillati</taxon>
        <taxon>Actinomycetota</taxon>
        <taxon>Actinomycetes</taxon>
        <taxon>Kitasatosporales</taxon>
        <taxon>Streptomycetaceae</taxon>
        <taxon>Streptomyces</taxon>
    </lineage>
</organism>
<dbReference type="InterPro" id="IPR046295">
    <property type="entry name" value="DUF6332"/>
</dbReference>
<sequence length="95" mass="9576">MGKRTQAQRDAMTVEIGYALVTAAFLAAGLFALCAAPVLLLDLAGGTARGVLAVAATAAGLGFVTRVVRVLWRFGNGARAVRPDAPSPPGGSGPR</sequence>
<reference evidence="2 3" key="1">
    <citation type="submission" date="2024-06" db="EMBL/GenBank/DDBJ databases">
        <title>The Natural Products Discovery Center: Release of the First 8490 Sequenced Strains for Exploring Actinobacteria Biosynthetic Diversity.</title>
        <authorList>
            <person name="Kalkreuter E."/>
            <person name="Kautsar S.A."/>
            <person name="Yang D."/>
            <person name="Bader C.D."/>
            <person name="Teijaro C.N."/>
            <person name="Fluegel L."/>
            <person name="Davis C.M."/>
            <person name="Simpson J.R."/>
            <person name="Lauterbach L."/>
            <person name="Steele A.D."/>
            <person name="Gui C."/>
            <person name="Meng S."/>
            <person name="Li G."/>
            <person name="Viehrig K."/>
            <person name="Ye F."/>
            <person name="Su P."/>
            <person name="Kiefer A.F."/>
            <person name="Nichols A."/>
            <person name="Cepeda A.J."/>
            <person name="Yan W."/>
            <person name="Fan B."/>
            <person name="Jiang Y."/>
            <person name="Adhikari A."/>
            <person name="Zheng C.-J."/>
            <person name="Schuster L."/>
            <person name="Cowan T.M."/>
            <person name="Smanski M.J."/>
            <person name="Chevrette M.G."/>
            <person name="De Carvalho L.P.S."/>
            <person name="Shen B."/>
        </authorList>
    </citation>
    <scope>NUCLEOTIDE SEQUENCE [LARGE SCALE GENOMIC DNA]</scope>
    <source>
        <strain evidence="2 3">NPDC006337</strain>
    </source>
</reference>
<accession>A0ABV2W8L7</accession>
<dbReference type="EMBL" id="JBEXZR010000020">
    <property type="protein sequence ID" value="MEU0709886.1"/>
    <property type="molecule type" value="Genomic_DNA"/>
</dbReference>
<keyword evidence="1" id="KW-0472">Membrane</keyword>
<keyword evidence="1" id="KW-1133">Transmembrane helix</keyword>
<evidence type="ECO:0000313" key="3">
    <source>
        <dbReference type="Proteomes" id="UP001550378"/>
    </source>
</evidence>
<proteinExistence type="predicted"/>
<feature type="transmembrane region" description="Helical" evidence="1">
    <location>
        <begin position="12"/>
        <end position="39"/>
    </location>
</feature>